<dbReference type="InterPro" id="IPR029044">
    <property type="entry name" value="Nucleotide-diphossugar_trans"/>
</dbReference>
<evidence type="ECO:0000259" key="26">
    <source>
        <dbReference type="SMART" id="SM00458"/>
    </source>
</evidence>
<keyword evidence="18" id="KW-0325">Glycoprotein</keyword>
<feature type="domain" description="Ricin B lectin" evidence="26">
    <location>
        <begin position="450"/>
        <end position="582"/>
    </location>
</feature>
<comment type="similarity">
    <text evidence="4">Belongs to the glycosyltransferase 2 family. GalNAc-T subfamily.</text>
</comment>
<comment type="cofactor">
    <cofactor evidence="1">
        <name>Mn(2+)</name>
        <dbReference type="ChEBI" id="CHEBI:29035"/>
    </cofactor>
</comment>
<evidence type="ECO:0000256" key="11">
    <source>
        <dbReference type="ARBA" id="ARBA00022734"/>
    </source>
</evidence>
<dbReference type="SUPFAM" id="SSF53448">
    <property type="entry name" value="Nucleotide-diphospho-sugar transferases"/>
    <property type="match status" value="1"/>
</dbReference>
<evidence type="ECO:0000313" key="27">
    <source>
        <dbReference type="EMBL" id="KQK74043.1"/>
    </source>
</evidence>
<dbReference type="InterPro" id="IPR020472">
    <property type="entry name" value="WD40_PAC1"/>
</dbReference>
<evidence type="ECO:0000256" key="2">
    <source>
        <dbReference type="ARBA" id="ARBA00004323"/>
    </source>
</evidence>
<dbReference type="InterPro" id="IPR000772">
    <property type="entry name" value="Ricin_B_lectin"/>
</dbReference>
<dbReference type="Gene3D" id="3.90.550.10">
    <property type="entry name" value="Spore Coat Polysaccharide Biosynthesis Protein SpsA, Chain A"/>
    <property type="match status" value="1"/>
</dbReference>
<evidence type="ECO:0000256" key="8">
    <source>
        <dbReference type="ARBA" id="ARBA00022679"/>
    </source>
</evidence>
<dbReference type="InterPro" id="IPR035992">
    <property type="entry name" value="Ricin_B-like_lectins"/>
</dbReference>
<dbReference type="UniPathway" id="UPA00378"/>
<dbReference type="CDD" id="cd02510">
    <property type="entry name" value="pp-GalNAc-T"/>
    <property type="match status" value="1"/>
</dbReference>
<keyword evidence="19" id="KW-0464">Manganese</keyword>
<dbReference type="STRING" id="12930.A0A0Q3P0J3"/>
<keyword evidence="6 24" id="KW-0853">WD repeat</keyword>
<dbReference type="PROSITE" id="PS00678">
    <property type="entry name" value="WD_REPEATS_1"/>
    <property type="match status" value="2"/>
</dbReference>
<evidence type="ECO:0000256" key="4">
    <source>
        <dbReference type="ARBA" id="ARBA00005680"/>
    </source>
</evidence>
<feature type="repeat" description="WD" evidence="24">
    <location>
        <begin position="718"/>
        <end position="759"/>
    </location>
</feature>
<dbReference type="GO" id="GO:0046872">
    <property type="term" value="F:metal ion binding"/>
    <property type="evidence" value="ECO:0007669"/>
    <property type="project" value="UniProtKB-KW"/>
</dbReference>
<dbReference type="InterPro" id="IPR001680">
    <property type="entry name" value="WD40_rpt"/>
</dbReference>
<feature type="repeat" description="WD" evidence="24">
    <location>
        <begin position="676"/>
        <end position="717"/>
    </location>
</feature>
<dbReference type="Pfam" id="PF00400">
    <property type="entry name" value="WD40"/>
    <property type="match status" value="6"/>
</dbReference>
<dbReference type="InterPro" id="IPR001173">
    <property type="entry name" value="Glyco_trans_2-like"/>
</dbReference>
<evidence type="ECO:0000313" key="28">
    <source>
        <dbReference type="Proteomes" id="UP000051836"/>
    </source>
</evidence>
<feature type="repeat" description="WD" evidence="24">
    <location>
        <begin position="634"/>
        <end position="668"/>
    </location>
</feature>
<dbReference type="InterPro" id="IPR015943">
    <property type="entry name" value="WD40/YVTN_repeat-like_dom_sf"/>
</dbReference>
<dbReference type="GO" id="GO:0030246">
    <property type="term" value="F:carbohydrate binding"/>
    <property type="evidence" value="ECO:0007669"/>
    <property type="project" value="UniProtKB-KW"/>
</dbReference>
<keyword evidence="7" id="KW-0328">Glycosyltransferase</keyword>
<sequence>MRIRLARRWTWVRKSCVFLGFLMIAYFVVELSVSSFGASLAGESITKGKWERHFSDRAEAAVDLARPVYDKSAPDPYAPGEWGKPSRLQLSPEEKKQEEDLIEKYAINIYLSDKISLHRHIEDNRLNGCKTKSYNYRKLPTTSVIIAFYNEAWSTLLRTVHSVLETSPSVLLKEIILVDDLSDKVYLKTELEKYISTLKRVRLIRTNKREGLVRARLIGATFATGDVLTFLDCHCECVSGWLEPLLERIAENETVIVCPVIDTIDWKTFEYYMQTAEPMIGGFDWRLTFQWHSVPKHERLRRKSKTDPIRSPTMAGGLFAVSKKYFEYLGTYDTGMDVWGGENLELSFRVWQCGGMLEIHPCSHVGHVFPKRAPYARPNFLQNTARAAEVWMDEYKEHFYNRNPSARKENYGDISERKLLRERLKCKSFNWYLKNIFAELHVPEDRPGWHGAIRSTGIASECLDYALPEHNPTGAHLSLFGCHGQGGNQFFEYTSNKEVRFNSVTELCAEVPEHEDFIGMRSCPKDGSPIPEIIIWHFKEDGTIYHPHSGKCLTAYRTTEGRADVQMRTSTSSLDRFLMVWKLKAQCRAYRFVGHAEAVTSVQYSPDGQLLASASRDRTVRLWIPCIHGESSVLKGHTASVRSVSFSQDGHFLVSASNDKSIKIWSVRHPCLLFSLFQHTHWVCCAKFSPDGRLIASCSEDKSVKIWDTRNKTCIESLLDYEGFANFVDFNPSGTCIASAGSNHVVRLWDIRMNKLLQHYKVHRAGVNCVSFHPSGNYLITASDDGTLKILDVLEGRLIYTLHGHKGPVLSVAFSKKGEKFASGGADAQVLLWKTNFDSWDYKEVLKHHIRRTNLDDPPHLLDIYPRSPHLHGEKIQSVEVNPTFVSNTQALDPPVIEISSSSSFSTPDYVSSEDAQNPPDSVLATSSKRKSENESESAMPNVGKQTGISPSLGNTLEHIVEQLDVLTLTVSILEQRLTLTEDKLKECLENQQKMLLEERQEA</sequence>
<feature type="repeat" description="WD" evidence="24">
    <location>
        <begin position="802"/>
        <end position="834"/>
    </location>
</feature>
<evidence type="ECO:0000256" key="19">
    <source>
        <dbReference type="ARBA" id="ARBA00023211"/>
    </source>
</evidence>
<evidence type="ECO:0000256" key="24">
    <source>
        <dbReference type="PROSITE-ProRule" id="PRU00221"/>
    </source>
</evidence>
<comment type="subcellular location">
    <subcellularLocation>
        <location evidence="2">Golgi apparatus membrane</location>
        <topology evidence="2">Single-pass type II membrane protein</topology>
    </subcellularLocation>
</comment>
<dbReference type="InterPro" id="IPR019775">
    <property type="entry name" value="WD40_repeat_CS"/>
</dbReference>
<evidence type="ECO:0000256" key="12">
    <source>
        <dbReference type="ARBA" id="ARBA00022737"/>
    </source>
</evidence>
<dbReference type="EMBL" id="LMAW01003100">
    <property type="protein sequence ID" value="KQK74043.1"/>
    <property type="molecule type" value="Genomic_DNA"/>
</dbReference>
<dbReference type="Gene3D" id="2.130.10.10">
    <property type="entry name" value="YVTN repeat-like/Quinoprotein amine dehydrogenase"/>
    <property type="match status" value="2"/>
</dbReference>
<dbReference type="GO" id="GO:0000139">
    <property type="term" value="C:Golgi membrane"/>
    <property type="evidence" value="ECO:0007669"/>
    <property type="project" value="UniProtKB-SubCell"/>
</dbReference>
<keyword evidence="9" id="KW-0812">Transmembrane</keyword>
<feature type="compositionally biased region" description="Polar residues" evidence="25">
    <location>
        <begin position="914"/>
        <end position="926"/>
    </location>
</feature>
<keyword evidence="17" id="KW-1015">Disulfide bond</keyword>
<evidence type="ECO:0000256" key="25">
    <source>
        <dbReference type="SAM" id="MobiDB-lite"/>
    </source>
</evidence>
<evidence type="ECO:0000256" key="16">
    <source>
        <dbReference type="ARBA" id="ARBA00023136"/>
    </source>
</evidence>
<keyword evidence="12" id="KW-0677">Repeat</keyword>
<keyword evidence="16" id="KW-0472">Membrane</keyword>
<dbReference type="Proteomes" id="UP000051836">
    <property type="component" value="Unassembled WGS sequence"/>
</dbReference>
<evidence type="ECO:0000256" key="7">
    <source>
        <dbReference type="ARBA" id="ARBA00022676"/>
    </source>
</evidence>
<feature type="repeat" description="WD" evidence="24">
    <location>
        <begin position="592"/>
        <end position="623"/>
    </location>
</feature>
<dbReference type="Pfam" id="PF00652">
    <property type="entry name" value="Ricin_B_lectin"/>
    <property type="match status" value="1"/>
</dbReference>
<feature type="region of interest" description="Disordered" evidence="25">
    <location>
        <begin position="903"/>
        <end position="950"/>
    </location>
</feature>
<dbReference type="PROSITE" id="PS50294">
    <property type="entry name" value="WD_REPEATS_REGION"/>
    <property type="match status" value="5"/>
</dbReference>
<evidence type="ECO:0000256" key="17">
    <source>
        <dbReference type="ARBA" id="ARBA00023157"/>
    </source>
</evidence>
<dbReference type="SUPFAM" id="SSF50370">
    <property type="entry name" value="Ricin B-like lectins"/>
    <property type="match status" value="1"/>
</dbReference>
<dbReference type="SUPFAM" id="SSF50978">
    <property type="entry name" value="WD40 repeat-like"/>
    <property type="match status" value="1"/>
</dbReference>
<evidence type="ECO:0000256" key="21">
    <source>
        <dbReference type="ARBA" id="ARBA00075797"/>
    </source>
</evidence>
<keyword evidence="11" id="KW-0430">Lectin</keyword>
<evidence type="ECO:0000256" key="20">
    <source>
        <dbReference type="ARBA" id="ARBA00073732"/>
    </source>
</evidence>
<dbReference type="GO" id="GO:0016266">
    <property type="term" value="P:protein O-linked glycosylation via N-acetyl-galactosamine"/>
    <property type="evidence" value="ECO:0007669"/>
    <property type="project" value="UniProtKB-ARBA"/>
</dbReference>
<keyword evidence="13" id="KW-0735">Signal-anchor</keyword>
<evidence type="ECO:0000256" key="10">
    <source>
        <dbReference type="ARBA" id="ARBA00022723"/>
    </source>
</evidence>
<dbReference type="EC" id="2.4.1.41" evidence="5"/>
<dbReference type="GO" id="GO:0004653">
    <property type="term" value="F:polypeptide N-acetylgalactosaminyltransferase activity"/>
    <property type="evidence" value="ECO:0007669"/>
    <property type="project" value="UniProtKB-EC"/>
</dbReference>
<evidence type="ECO:0000256" key="5">
    <source>
        <dbReference type="ARBA" id="ARBA00012644"/>
    </source>
</evidence>
<evidence type="ECO:0000256" key="18">
    <source>
        <dbReference type="ARBA" id="ARBA00023180"/>
    </source>
</evidence>
<dbReference type="AlphaFoldDB" id="A0A0Q3P0J3"/>
<dbReference type="PANTHER" id="PTHR11675">
    <property type="entry name" value="N-ACETYLGALACTOSAMINYLTRANSFERASE"/>
    <property type="match status" value="1"/>
</dbReference>
<evidence type="ECO:0000256" key="9">
    <source>
        <dbReference type="ARBA" id="ARBA00022692"/>
    </source>
</evidence>
<evidence type="ECO:0000256" key="15">
    <source>
        <dbReference type="ARBA" id="ARBA00023034"/>
    </source>
</evidence>
<evidence type="ECO:0000256" key="14">
    <source>
        <dbReference type="ARBA" id="ARBA00022989"/>
    </source>
</evidence>
<dbReference type="CDD" id="cd00200">
    <property type="entry name" value="WD40"/>
    <property type="match status" value="1"/>
</dbReference>
<dbReference type="SMART" id="SM00320">
    <property type="entry name" value="WD40"/>
    <property type="match status" value="6"/>
</dbReference>
<dbReference type="Gene3D" id="2.80.10.50">
    <property type="match status" value="1"/>
</dbReference>
<accession>A0A0Q3P0J3</accession>
<evidence type="ECO:0000256" key="3">
    <source>
        <dbReference type="ARBA" id="ARBA00004922"/>
    </source>
</evidence>
<keyword evidence="10" id="KW-0479">Metal-binding</keyword>
<comment type="pathway">
    <text evidence="3">Protein modification; protein glycosylation.</text>
</comment>
<protein>
    <recommendedName>
        <fullName evidence="20">Polypeptide N-acetylgalactosaminyltransferase 4</fullName>
        <ecNumber evidence="5">2.4.1.41</ecNumber>
    </recommendedName>
    <alternativeName>
        <fullName evidence="23">Polypeptide GalNAc transferase 4</fullName>
    </alternativeName>
    <alternativeName>
        <fullName evidence="22">Protein-UDP acetylgalactosaminyltransferase 4</fullName>
    </alternativeName>
    <alternativeName>
        <fullName evidence="21">UDP-GalNAc:polypeptide N-acetylgalactosaminyltransferase 4</fullName>
    </alternativeName>
</protein>
<evidence type="ECO:0000256" key="13">
    <source>
        <dbReference type="ARBA" id="ARBA00022968"/>
    </source>
</evidence>
<dbReference type="OrthoDB" id="416652at2759"/>
<feature type="repeat" description="WD" evidence="24">
    <location>
        <begin position="760"/>
        <end position="801"/>
    </location>
</feature>
<dbReference type="InterPro" id="IPR036322">
    <property type="entry name" value="WD40_repeat_dom_sf"/>
</dbReference>
<dbReference type="PRINTS" id="PR00320">
    <property type="entry name" value="GPROTEINBRPT"/>
</dbReference>
<reference evidence="27 28" key="1">
    <citation type="submission" date="2015-10" db="EMBL/GenBank/DDBJ databases">
        <authorList>
            <person name="Gilbert D.G."/>
        </authorList>
    </citation>
    <scope>NUCLEOTIDE SEQUENCE [LARGE SCALE GENOMIC DNA]</scope>
    <source>
        <strain evidence="27">FVVF132</strain>
    </source>
</reference>
<dbReference type="InterPro" id="IPR045885">
    <property type="entry name" value="GalNAc-T"/>
</dbReference>
<dbReference type="FunFam" id="2.80.10.50:FF:000054">
    <property type="entry name" value="Polypeptide N-acetylgalactosaminyltransferase"/>
    <property type="match status" value="1"/>
</dbReference>
<gene>
    <name evidence="27" type="ORF">AAES_162689</name>
</gene>
<keyword evidence="14" id="KW-1133">Transmembrane helix</keyword>
<keyword evidence="28" id="KW-1185">Reference proteome</keyword>
<evidence type="ECO:0000256" key="6">
    <source>
        <dbReference type="ARBA" id="ARBA00022574"/>
    </source>
</evidence>
<evidence type="ECO:0000256" key="23">
    <source>
        <dbReference type="ARBA" id="ARBA00082352"/>
    </source>
</evidence>
<feature type="compositionally biased region" description="Low complexity" evidence="25">
    <location>
        <begin position="903"/>
        <end position="913"/>
    </location>
</feature>
<name>A0A0Q3P0J3_AMAAE</name>
<dbReference type="Pfam" id="PF00535">
    <property type="entry name" value="Glycos_transf_2"/>
    <property type="match status" value="1"/>
</dbReference>
<dbReference type="PANTHER" id="PTHR11675:SF7">
    <property type="entry name" value="POLYPEPTIDE N-ACETYLGALACTOSAMINYLTRANSFERASE 4"/>
    <property type="match status" value="1"/>
</dbReference>
<keyword evidence="8" id="KW-0808">Transferase</keyword>
<dbReference type="FunFam" id="3.90.550.10:FF:000021">
    <property type="entry name" value="Polypeptide N-acetylgalactosaminyltransferase"/>
    <property type="match status" value="1"/>
</dbReference>
<comment type="caution">
    <text evidence="27">The sequence shown here is derived from an EMBL/GenBank/DDBJ whole genome shotgun (WGS) entry which is preliminary data.</text>
</comment>
<keyword evidence="15" id="KW-0333">Golgi apparatus</keyword>
<dbReference type="PROSITE" id="PS50231">
    <property type="entry name" value="RICIN_B_LECTIN"/>
    <property type="match status" value="1"/>
</dbReference>
<organism evidence="27 28">
    <name type="scientific">Amazona aestiva</name>
    <name type="common">Blue-fronted Amazon parrot</name>
    <dbReference type="NCBI Taxonomy" id="12930"/>
    <lineage>
        <taxon>Eukaryota</taxon>
        <taxon>Metazoa</taxon>
        <taxon>Chordata</taxon>
        <taxon>Craniata</taxon>
        <taxon>Vertebrata</taxon>
        <taxon>Euteleostomi</taxon>
        <taxon>Archelosauria</taxon>
        <taxon>Archosauria</taxon>
        <taxon>Dinosauria</taxon>
        <taxon>Saurischia</taxon>
        <taxon>Theropoda</taxon>
        <taxon>Coelurosauria</taxon>
        <taxon>Aves</taxon>
        <taxon>Neognathae</taxon>
        <taxon>Neoaves</taxon>
        <taxon>Telluraves</taxon>
        <taxon>Australaves</taxon>
        <taxon>Psittaciformes</taxon>
        <taxon>Psittacidae</taxon>
        <taxon>Amazona</taxon>
    </lineage>
</organism>
<dbReference type="PROSITE" id="PS50082">
    <property type="entry name" value="WD_REPEATS_2"/>
    <property type="match status" value="6"/>
</dbReference>
<evidence type="ECO:0000256" key="22">
    <source>
        <dbReference type="ARBA" id="ARBA00081028"/>
    </source>
</evidence>
<evidence type="ECO:0000256" key="1">
    <source>
        <dbReference type="ARBA" id="ARBA00001936"/>
    </source>
</evidence>
<proteinExistence type="inferred from homology"/>
<dbReference type="SMART" id="SM00458">
    <property type="entry name" value="RICIN"/>
    <property type="match status" value="1"/>
</dbReference>